<dbReference type="InterPro" id="IPR006170">
    <property type="entry name" value="PBP/GOBP"/>
</dbReference>
<evidence type="ECO:0000313" key="2">
    <source>
        <dbReference type="EMBL" id="CAG9857233.1"/>
    </source>
</evidence>
<proteinExistence type="predicted"/>
<dbReference type="InterPro" id="IPR036728">
    <property type="entry name" value="PBP_GOBP_sf"/>
</dbReference>
<protein>
    <submittedName>
        <fullName evidence="2">Uncharacterized protein</fullName>
    </submittedName>
</protein>
<accession>A0A9N9XMG8</accession>
<dbReference type="SUPFAM" id="SSF47565">
    <property type="entry name" value="Insect pheromone/odorant-binding proteins"/>
    <property type="match status" value="1"/>
</dbReference>
<dbReference type="GO" id="GO:0005549">
    <property type="term" value="F:odorant binding"/>
    <property type="evidence" value="ECO:0007669"/>
    <property type="project" value="InterPro"/>
</dbReference>
<keyword evidence="1" id="KW-0732">Signal</keyword>
<keyword evidence="3" id="KW-1185">Reference proteome</keyword>
<organism evidence="2 3">
    <name type="scientific">Phyllotreta striolata</name>
    <name type="common">Striped flea beetle</name>
    <name type="synonym">Crioceris striolata</name>
    <dbReference type="NCBI Taxonomy" id="444603"/>
    <lineage>
        <taxon>Eukaryota</taxon>
        <taxon>Metazoa</taxon>
        <taxon>Ecdysozoa</taxon>
        <taxon>Arthropoda</taxon>
        <taxon>Hexapoda</taxon>
        <taxon>Insecta</taxon>
        <taxon>Pterygota</taxon>
        <taxon>Neoptera</taxon>
        <taxon>Endopterygota</taxon>
        <taxon>Coleoptera</taxon>
        <taxon>Polyphaga</taxon>
        <taxon>Cucujiformia</taxon>
        <taxon>Chrysomeloidea</taxon>
        <taxon>Chrysomelidae</taxon>
        <taxon>Galerucinae</taxon>
        <taxon>Alticini</taxon>
        <taxon>Phyllotreta</taxon>
    </lineage>
</organism>
<name>A0A9N9XMG8_PHYSR</name>
<dbReference type="Pfam" id="PF01395">
    <property type="entry name" value="PBP_GOBP"/>
    <property type="match status" value="1"/>
</dbReference>
<sequence>MKSIIVFALFATLTLGFRLSDDEDIFLRRIHGNCLEQNYIPSHFFSRRYEFRSSPAMAQHLHCLARNYGFISDMGHFDMDTLYSKLMEVCDVEDAQFIMNTCAIELESPYMTVTKFWYCLEEQGLPYMSRLLNYYR</sequence>
<dbReference type="Proteomes" id="UP001153712">
    <property type="component" value="Chromosome 13"/>
</dbReference>
<gene>
    <name evidence="2" type="ORF">PHYEVI_LOCUS3638</name>
</gene>
<dbReference type="AlphaFoldDB" id="A0A9N9XMG8"/>
<feature type="chain" id="PRO_5040109926" evidence="1">
    <location>
        <begin position="17"/>
        <end position="136"/>
    </location>
</feature>
<evidence type="ECO:0000313" key="3">
    <source>
        <dbReference type="Proteomes" id="UP001153712"/>
    </source>
</evidence>
<dbReference type="Gene3D" id="1.10.238.20">
    <property type="entry name" value="Pheromone/general odorant binding protein domain"/>
    <property type="match status" value="1"/>
</dbReference>
<dbReference type="EMBL" id="OU900106">
    <property type="protein sequence ID" value="CAG9857233.1"/>
    <property type="molecule type" value="Genomic_DNA"/>
</dbReference>
<feature type="signal peptide" evidence="1">
    <location>
        <begin position="1"/>
        <end position="16"/>
    </location>
</feature>
<reference evidence="2" key="1">
    <citation type="submission" date="2022-01" db="EMBL/GenBank/DDBJ databases">
        <authorList>
            <person name="King R."/>
        </authorList>
    </citation>
    <scope>NUCLEOTIDE SEQUENCE</scope>
</reference>
<evidence type="ECO:0000256" key="1">
    <source>
        <dbReference type="SAM" id="SignalP"/>
    </source>
</evidence>
<dbReference type="CDD" id="cd23992">
    <property type="entry name" value="PBP_GOBP"/>
    <property type="match status" value="1"/>
</dbReference>